<dbReference type="EMBL" id="BORB01000027">
    <property type="protein sequence ID" value="GIN58624.1"/>
    <property type="molecule type" value="Genomic_DNA"/>
</dbReference>
<organism evidence="1 2">
    <name type="scientific">Lederbergia ruris</name>
    <dbReference type="NCBI Taxonomy" id="217495"/>
    <lineage>
        <taxon>Bacteria</taxon>
        <taxon>Bacillati</taxon>
        <taxon>Bacillota</taxon>
        <taxon>Bacilli</taxon>
        <taxon>Bacillales</taxon>
        <taxon>Bacillaceae</taxon>
        <taxon>Lederbergia</taxon>
    </lineage>
</organism>
<reference evidence="1 2" key="1">
    <citation type="submission" date="2021-03" db="EMBL/GenBank/DDBJ databases">
        <title>Antimicrobial resistance genes in bacteria isolated from Japanese honey, and their potential for conferring macrolide and lincosamide resistance in the American foulbrood pathogen Paenibacillus larvae.</title>
        <authorList>
            <person name="Okamoto M."/>
            <person name="Kumagai M."/>
            <person name="Kanamori H."/>
            <person name="Takamatsu D."/>
        </authorList>
    </citation>
    <scope>NUCLEOTIDE SEQUENCE [LARGE SCALE GENOMIC DNA]</scope>
    <source>
        <strain evidence="1 2">J8TS2</strain>
    </source>
</reference>
<keyword evidence="2" id="KW-1185">Reference proteome</keyword>
<proteinExistence type="predicted"/>
<dbReference type="Proteomes" id="UP000679950">
    <property type="component" value="Unassembled WGS sequence"/>
</dbReference>
<name>A0ABQ4KL03_9BACI</name>
<accession>A0ABQ4KL03</accession>
<comment type="caution">
    <text evidence="1">The sequence shown here is derived from an EMBL/GenBank/DDBJ whole genome shotgun (WGS) entry which is preliminary data.</text>
</comment>
<evidence type="ECO:0000313" key="1">
    <source>
        <dbReference type="EMBL" id="GIN58624.1"/>
    </source>
</evidence>
<sequence>MQPLPKDGGTFWTTHRGLRIQVSYTEYENYYDAFASFYYWEEESIDGWGQHPILNLAVAGALESLMEEIEEQGLDIWTATRPSTKQKVQFLMFRPDDIN</sequence>
<protein>
    <submittedName>
        <fullName evidence="1">Uncharacterized protein</fullName>
    </submittedName>
</protein>
<gene>
    <name evidence="1" type="ORF">J8TS2_29430</name>
</gene>
<evidence type="ECO:0000313" key="2">
    <source>
        <dbReference type="Proteomes" id="UP000679950"/>
    </source>
</evidence>